<evidence type="ECO:0000256" key="3">
    <source>
        <dbReference type="ARBA" id="ARBA00023157"/>
    </source>
</evidence>
<evidence type="ECO:0000313" key="7">
    <source>
        <dbReference type="EMBL" id="ASG25232.1"/>
    </source>
</evidence>
<keyword evidence="3" id="KW-1015">Disulfide bond</keyword>
<dbReference type="Gene3D" id="3.40.30.10">
    <property type="entry name" value="Glutaredoxin"/>
    <property type="match status" value="1"/>
</dbReference>
<keyword evidence="2" id="KW-0560">Oxidoreductase</keyword>
<dbReference type="PANTHER" id="PTHR13887">
    <property type="entry name" value="GLUTATHIONE S-TRANSFERASE KAPPA"/>
    <property type="match status" value="1"/>
</dbReference>
<dbReference type="PROSITE" id="PS51352">
    <property type="entry name" value="THIOREDOXIN_2"/>
    <property type="match status" value="1"/>
</dbReference>
<dbReference type="InterPro" id="IPR036249">
    <property type="entry name" value="Thioredoxin-like_sf"/>
</dbReference>
<keyword evidence="4" id="KW-0676">Redox-active center</keyword>
<dbReference type="PANTHER" id="PTHR13887:SF14">
    <property type="entry name" value="DISULFIDE BOND FORMATION PROTEIN D"/>
    <property type="match status" value="1"/>
</dbReference>
<proteinExistence type="predicted"/>
<keyword evidence="1" id="KW-0732">Signal</keyword>
<dbReference type="InterPro" id="IPR041205">
    <property type="entry name" value="ScsC_N"/>
</dbReference>
<dbReference type="InterPro" id="IPR013766">
    <property type="entry name" value="Thioredoxin_domain"/>
</dbReference>
<evidence type="ECO:0000256" key="4">
    <source>
        <dbReference type="ARBA" id="ARBA00023284"/>
    </source>
</evidence>
<dbReference type="SUPFAM" id="SSF52833">
    <property type="entry name" value="Thioredoxin-like"/>
    <property type="match status" value="1"/>
</dbReference>
<evidence type="ECO:0000313" key="8">
    <source>
        <dbReference type="Proteomes" id="UP000197153"/>
    </source>
</evidence>
<protein>
    <recommendedName>
        <fullName evidence="6">Thioredoxin domain-containing protein</fullName>
    </recommendedName>
</protein>
<dbReference type="Pfam" id="PF01323">
    <property type="entry name" value="DSBA"/>
    <property type="match status" value="1"/>
</dbReference>
<dbReference type="KEGG" id="nao:Y958_30260"/>
<accession>A0A248K2S6</accession>
<evidence type="ECO:0000259" key="6">
    <source>
        <dbReference type="PROSITE" id="PS51352"/>
    </source>
</evidence>
<name>A0A248K2S6_9PROT</name>
<gene>
    <name evidence="7" type="ORF">Y958_30260</name>
</gene>
<dbReference type="GO" id="GO:0016491">
    <property type="term" value="F:oxidoreductase activity"/>
    <property type="evidence" value="ECO:0007669"/>
    <property type="project" value="UniProtKB-KW"/>
</dbReference>
<feature type="region of interest" description="Disordered" evidence="5">
    <location>
        <begin position="1"/>
        <end position="38"/>
    </location>
</feature>
<dbReference type="EMBL" id="CP022113">
    <property type="protein sequence ID" value="ASG25232.1"/>
    <property type="molecule type" value="Genomic_DNA"/>
</dbReference>
<sequence length="295" mass="31704">MPTGSSPRRRPVIPSCPRDPFPWARARPRHPARALPRPADFHRPFQDQSVRTILLALLTSCLLLSSTATQAARPADDFDARIHAYLINHPEVLTEMQQALTAKQAAEREAQTRAVVAANHDALMADAGDAILGNPKGDVTVVEFFDDECPYCKMMAPTLETVVKTDPGVRVVLKELAVLGPGSEIAARYALAAQQQGKYLTLHAALMADKTPEHQLTEARVKEIAAGVGLDTARLERDSQSADIVVRLQRTRALAQTIGIRGTPGLVIGDTVHSGAMTPDALVKTIAAARAAKGP</sequence>
<dbReference type="Pfam" id="PF18312">
    <property type="entry name" value="ScsC_N"/>
    <property type="match status" value="1"/>
</dbReference>
<dbReference type="CDD" id="cd03023">
    <property type="entry name" value="DsbA_Com1_like"/>
    <property type="match status" value="1"/>
</dbReference>
<feature type="domain" description="Thioredoxin" evidence="6">
    <location>
        <begin position="62"/>
        <end position="291"/>
    </location>
</feature>
<organism evidence="7 8">
    <name type="scientific">Nitrospirillum viridazoti CBAmc</name>
    <dbReference type="NCBI Taxonomy" id="1441467"/>
    <lineage>
        <taxon>Bacteria</taxon>
        <taxon>Pseudomonadati</taxon>
        <taxon>Pseudomonadota</taxon>
        <taxon>Alphaproteobacteria</taxon>
        <taxon>Rhodospirillales</taxon>
        <taxon>Azospirillaceae</taxon>
        <taxon>Nitrospirillum</taxon>
        <taxon>Nitrospirillum viridazoti</taxon>
    </lineage>
</organism>
<dbReference type="InterPro" id="IPR001853">
    <property type="entry name" value="DSBA-like_thioredoxin_dom"/>
</dbReference>
<evidence type="ECO:0000256" key="1">
    <source>
        <dbReference type="ARBA" id="ARBA00022729"/>
    </source>
</evidence>
<dbReference type="Proteomes" id="UP000197153">
    <property type="component" value="Chromosome 4"/>
</dbReference>
<dbReference type="AlphaFoldDB" id="A0A248K2S6"/>
<reference evidence="7 8" key="1">
    <citation type="submission" date="2017-06" db="EMBL/GenBank/DDBJ databases">
        <title>Complete genome sequence of Nitrospirillum amazonense strain CBAmC, an endophytic nitrogen-fixing and plant growth-promoting bacterium, isolated from sugarcane.</title>
        <authorList>
            <person name="Schwab S."/>
            <person name="dos Santos Teixeira K.R."/>
            <person name="Simoes Araujo J.L."/>
            <person name="Soares Vidal M."/>
            <person name="Borges de Freitas H.R."/>
            <person name="Rivello Crivelaro A.L."/>
            <person name="Bueno de Camargo Nunes A."/>
            <person name="dos Santos C.M."/>
            <person name="Palmeira da Silva Rosa D."/>
            <person name="da Silva Padilha D."/>
            <person name="da Silva E."/>
            <person name="Araujo Terra L."/>
            <person name="Soares Mendes V."/>
            <person name="Farinelli L."/>
            <person name="Magalhaes Cruz L."/>
            <person name="Baldani J.I."/>
        </authorList>
    </citation>
    <scope>NUCLEOTIDE SEQUENCE [LARGE SCALE GENOMIC DNA]</scope>
    <source>
        <strain evidence="7 8">CBAmC</strain>
    </source>
</reference>
<keyword evidence="8" id="KW-1185">Reference proteome</keyword>
<evidence type="ECO:0000256" key="2">
    <source>
        <dbReference type="ARBA" id="ARBA00023002"/>
    </source>
</evidence>
<evidence type="ECO:0000256" key="5">
    <source>
        <dbReference type="SAM" id="MobiDB-lite"/>
    </source>
</evidence>